<keyword evidence="2" id="KW-1185">Reference proteome</keyword>
<protein>
    <submittedName>
        <fullName evidence="1">Uncharacterized protein</fullName>
    </submittedName>
</protein>
<organism evidence="1 2">
    <name type="scientific">Araneus ventricosus</name>
    <name type="common">Orbweaver spider</name>
    <name type="synonym">Epeira ventricosa</name>
    <dbReference type="NCBI Taxonomy" id="182803"/>
    <lineage>
        <taxon>Eukaryota</taxon>
        <taxon>Metazoa</taxon>
        <taxon>Ecdysozoa</taxon>
        <taxon>Arthropoda</taxon>
        <taxon>Chelicerata</taxon>
        <taxon>Arachnida</taxon>
        <taxon>Araneae</taxon>
        <taxon>Araneomorphae</taxon>
        <taxon>Entelegynae</taxon>
        <taxon>Araneoidea</taxon>
        <taxon>Araneidae</taxon>
        <taxon>Araneus</taxon>
    </lineage>
</organism>
<evidence type="ECO:0000313" key="2">
    <source>
        <dbReference type="Proteomes" id="UP000499080"/>
    </source>
</evidence>
<evidence type="ECO:0000313" key="1">
    <source>
        <dbReference type="EMBL" id="GBN02300.1"/>
    </source>
</evidence>
<reference evidence="1 2" key="1">
    <citation type="journal article" date="2019" name="Sci. Rep.">
        <title>Orb-weaving spider Araneus ventricosus genome elucidates the spidroin gene catalogue.</title>
        <authorList>
            <person name="Kono N."/>
            <person name="Nakamura H."/>
            <person name="Ohtoshi R."/>
            <person name="Moran D.A.P."/>
            <person name="Shinohara A."/>
            <person name="Yoshida Y."/>
            <person name="Fujiwara M."/>
            <person name="Mori M."/>
            <person name="Tomita M."/>
            <person name="Arakawa K."/>
        </authorList>
    </citation>
    <scope>NUCLEOTIDE SEQUENCE [LARGE SCALE GENOMIC DNA]</scope>
</reference>
<dbReference type="AlphaFoldDB" id="A0A4Y2KK68"/>
<sequence>MQRKVAAAPRRLPLTISSCLVITRSHHPALSQHPGKLELPTAETDRQPLWPSHNSPHYELLMPGYDPSSEMGPKARCTLADSCC</sequence>
<accession>A0A4Y2KK68</accession>
<proteinExistence type="predicted"/>
<comment type="caution">
    <text evidence="1">The sequence shown here is derived from an EMBL/GenBank/DDBJ whole genome shotgun (WGS) entry which is preliminary data.</text>
</comment>
<gene>
    <name evidence="1" type="ORF">AVEN_70738_1</name>
</gene>
<name>A0A4Y2KK68_ARAVE</name>
<dbReference type="EMBL" id="BGPR01004693">
    <property type="protein sequence ID" value="GBN02300.1"/>
    <property type="molecule type" value="Genomic_DNA"/>
</dbReference>
<dbReference type="Proteomes" id="UP000499080">
    <property type="component" value="Unassembled WGS sequence"/>
</dbReference>